<feature type="region of interest" description="Disordered" evidence="2">
    <location>
        <begin position="611"/>
        <end position="642"/>
    </location>
</feature>
<evidence type="ECO:0000256" key="1">
    <source>
        <dbReference type="SAM" id="Coils"/>
    </source>
</evidence>
<dbReference type="Proteomes" id="UP001212841">
    <property type="component" value="Unassembled WGS sequence"/>
</dbReference>
<dbReference type="EMBL" id="JADGJD010000670">
    <property type="protein sequence ID" value="KAJ3049250.1"/>
    <property type="molecule type" value="Genomic_DNA"/>
</dbReference>
<comment type="caution">
    <text evidence="3">The sequence shown here is derived from an EMBL/GenBank/DDBJ whole genome shotgun (WGS) entry which is preliminary data.</text>
</comment>
<keyword evidence="4" id="KW-1185">Reference proteome</keyword>
<feature type="compositionally biased region" description="Polar residues" evidence="2">
    <location>
        <begin position="613"/>
        <end position="634"/>
    </location>
</feature>
<evidence type="ECO:0000313" key="3">
    <source>
        <dbReference type="EMBL" id="KAJ3049250.1"/>
    </source>
</evidence>
<dbReference type="AlphaFoldDB" id="A0AAD5S8H8"/>
<keyword evidence="1" id="KW-0175">Coiled coil</keyword>
<name>A0AAD5S8H8_9FUNG</name>
<feature type="compositionally biased region" description="Basic and acidic residues" evidence="2">
    <location>
        <begin position="525"/>
        <end position="537"/>
    </location>
</feature>
<sequence length="661" mass="75626">MKSKKVALAAFLATAAAGIGLKAYHKKKDKEPIDRRLTQEKDRLEKSISDTQCDIRSILSSIVFLSTTTNQNESTIKDLQHTEKYHSRITILQSALQTPEPSSISTQSTPLTLDDRLSRLAELFPTEISHLQNQTTSQNATITGLNSRLERSNTDINRLQSLVEEERESANKAIETLEVVRKKDSQLMNDLGAVRGSLDVRDTQLEELGRVKEKLEEDLKGLRLHLDQEKDTIKSLKKDKANGEERVRGLEEHVLSQKHEILELQEKIEELQRERSGIVRERDTMRETINNMESQLHSMKFLNSHHSQEIANLTNTIHTYEITNHDLTSRTRLLSAEVNESQNACHRIKKTSRDATSALKTEIDALKSTVAALQTENAGLAPLQSKVASLEHHRNQLLESSILKPEESETRVTRLVNQREDLMRDLNQTQEELKSCVAHREERALKHAEDKQKLLHEVDSYRERLADARDEQTRLEANFESREKHVKLEVGGLREELLAVKSSKETAQQELRKSKTEITALQHAQQDDASTRKEEQSSHQSTLMSLQKQIADISTDAAANSEHAKRQIEDLQKSLHQHQTASETAKVKLRKKEAELLATKKSAETEIKKLETHISNNSNPKSANKTTQPSLQSEQNRKRKRYRWRTRLISGWKRSLRGDWR</sequence>
<reference evidence="3" key="1">
    <citation type="submission" date="2020-05" db="EMBL/GenBank/DDBJ databases">
        <title>Phylogenomic resolution of chytrid fungi.</title>
        <authorList>
            <person name="Stajich J.E."/>
            <person name="Amses K."/>
            <person name="Simmons R."/>
            <person name="Seto K."/>
            <person name="Myers J."/>
            <person name="Bonds A."/>
            <person name="Quandt C.A."/>
            <person name="Barry K."/>
            <person name="Liu P."/>
            <person name="Grigoriev I."/>
            <person name="Longcore J.E."/>
            <person name="James T.Y."/>
        </authorList>
    </citation>
    <scope>NUCLEOTIDE SEQUENCE</scope>
    <source>
        <strain evidence="3">JEL0318</strain>
    </source>
</reference>
<dbReference type="SUPFAM" id="SSF90257">
    <property type="entry name" value="Myosin rod fragments"/>
    <property type="match status" value="1"/>
</dbReference>
<evidence type="ECO:0000256" key="2">
    <source>
        <dbReference type="SAM" id="MobiDB-lite"/>
    </source>
</evidence>
<dbReference type="Gene3D" id="1.10.287.1490">
    <property type="match status" value="1"/>
</dbReference>
<organism evidence="3 4">
    <name type="scientific">Rhizophlyctis rosea</name>
    <dbReference type="NCBI Taxonomy" id="64517"/>
    <lineage>
        <taxon>Eukaryota</taxon>
        <taxon>Fungi</taxon>
        <taxon>Fungi incertae sedis</taxon>
        <taxon>Chytridiomycota</taxon>
        <taxon>Chytridiomycota incertae sedis</taxon>
        <taxon>Chytridiomycetes</taxon>
        <taxon>Rhizophlyctidales</taxon>
        <taxon>Rhizophlyctidaceae</taxon>
        <taxon>Rhizophlyctis</taxon>
    </lineage>
</organism>
<evidence type="ECO:0000313" key="4">
    <source>
        <dbReference type="Proteomes" id="UP001212841"/>
    </source>
</evidence>
<feature type="region of interest" description="Disordered" evidence="2">
    <location>
        <begin position="502"/>
        <end position="545"/>
    </location>
</feature>
<proteinExistence type="predicted"/>
<protein>
    <submittedName>
        <fullName evidence="3">Uncharacterized protein</fullName>
    </submittedName>
</protein>
<feature type="coiled-coil region" evidence="1">
    <location>
        <begin position="412"/>
        <end position="478"/>
    </location>
</feature>
<gene>
    <name evidence="3" type="ORF">HK097_009736</name>
</gene>
<accession>A0AAD5S8H8</accession>
<feature type="coiled-coil region" evidence="1">
    <location>
        <begin position="149"/>
        <end position="288"/>
    </location>
</feature>